<protein>
    <recommendedName>
        <fullName evidence="2">Peptidase M6-like domain-containing protein</fullName>
    </recommendedName>
</protein>
<feature type="region of interest" description="Disordered" evidence="1">
    <location>
        <begin position="1"/>
        <end position="26"/>
    </location>
</feature>
<evidence type="ECO:0000256" key="1">
    <source>
        <dbReference type="SAM" id="MobiDB-lite"/>
    </source>
</evidence>
<evidence type="ECO:0000313" key="3">
    <source>
        <dbReference type="EMBL" id="KAL3760125.1"/>
    </source>
</evidence>
<comment type="caution">
    <text evidence="3">The sequence shown here is derived from an EMBL/GenBank/DDBJ whole genome shotgun (WGS) entry which is preliminary data.</text>
</comment>
<proteinExistence type="predicted"/>
<evidence type="ECO:0000259" key="2">
    <source>
        <dbReference type="Pfam" id="PF05547"/>
    </source>
</evidence>
<dbReference type="Pfam" id="PF05547">
    <property type="entry name" value="Peptidase_M6"/>
    <property type="match status" value="1"/>
</dbReference>
<organism evidence="3 4">
    <name type="scientific">Discostella pseudostelligera</name>
    <dbReference type="NCBI Taxonomy" id="259834"/>
    <lineage>
        <taxon>Eukaryota</taxon>
        <taxon>Sar</taxon>
        <taxon>Stramenopiles</taxon>
        <taxon>Ochrophyta</taxon>
        <taxon>Bacillariophyta</taxon>
        <taxon>Coscinodiscophyceae</taxon>
        <taxon>Thalassiosirophycidae</taxon>
        <taxon>Stephanodiscales</taxon>
        <taxon>Stephanodiscaceae</taxon>
        <taxon>Discostella</taxon>
    </lineage>
</organism>
<dbReference type="EMBL" id="JALLBG020000192">
    <property type="protein sequence ID" value="KAL3760125.1"/>
    <property type="molecule type" value="Genomic_DNA"/>
</dbReference>
<dbReference type="NCBIfam" id="TIGR03296">
    <property type="entry name" value="M6dom_TIGR03296"/>
    <property type="match status" value="1"/>
</dbReference>
<accession>A0ABD3MHV6</accession>
<gene>
    <name evidence="3" type="ORF">ACHAWU_002196</name>
</gene>
<feature type="domain" description="Peptidase M6-like" evidence="2">
    <location>
        <begin position="263"/>
        <end position="457"/>
    </location>
</feature>
<dbReference type="Proteomes" id="UP001530293">
    <property type="component" value="Unassembled WGS sequence"/>
</dbReference>
<evidence type="ECO:0000313" key="4">
    <source>
        <dbReference type="Proteomes" id="UP001530293"/>
    </source>
</evidence>
<dbReference type="PANTHER" id="PTHR41775:SF1">
    <property type="entry name" value="PEPTIDASE M6-LIKE DOMAIN-CONTAINING PROTEIN"/>
    <property type="match status" value="1"/>
</dbReference>
<dbReference type="SUPFAM" id="SSF55486">
    <property type="entry name" value="Metalloproteases ('zincins'), catalytic domain"/>
    <property type="match status" value="1"/>
</dbReference>
<dbReference type="InterPro" id="IPR008757">
    <property type="entry name" value="Peptidase_M6-like_domain"/>
</dbReference>
<keyword evidence="4" id="KW-1185">Reference proteome</keyword>
<name>A0ABD3MHV6_9STRA</name>
<dbReference type="PANTHER" id="PTHR41775">
    <property type="entry name" value="SECRETED PROTEIN-RELATED"/>
    <property type="match status" value="1"/>
</dbReference>
<sequence>MREAWRHRHRLGGNDRASSSASSAMVIGGGPRRTRLSCGGASIIAQSIIWSLTLRPCPGVRAITANPNPIFVHDEHGNLHSRPIYFRGDGTYHWYEDPNGYTLIDDPGFTIQGNKTRKVYARIDPRSGHLVSTGVRFTSSSSNATINGVDRMGLQKHLKPSINVRKAMCGQFCEDDGDRYFSQNSSFTKNRAGRKNYRRKLQEEHVNRRKLVSSANNNNDALRNLVILIRFANHQERVLPNASDYDVLLNGPGGEGTLAPTGSVNDVFLSNSYGLFYLNSTIYPWVTVSMPESYYADGSSGTTGTQIFEAIHEVLNVIDSDPSIDLSEFNTDFNQGDGYIDAITVIHSGFGAEFGGVDCDGAKESDRIWSHSWFMTTGDWTSQDGTVSVSRYHINPGLWGVCGSNISRIGVIAHETAHFLGLPDLYDPVGGYGIGIYDLMSDSWGIDGSQLYPPLLSPWSKIMLGWMTPTTIVNEGDFELRQSWQYPDVYRIDLGSSESEYLLIENRQPGSYDILYPLGGLAIWHIDDNYAYSFGNLRDGYPGQYNWPANGNHYHVALLQADGKYDLERGHNQGDYSDLFRYDYFFGVDHLFPSASDPMLGPFPNTDSYAFGVVKRSNHFISGISATGPSMSFSFLPSSPCQPGEIHFSLALVTDEKGNEVSWALLETYTGSIALSGNGYTNNEQTNVGTCLPTICYTFVINDTGNDGLCCAFGDGGFVVRINGVKVAIGNEFGSTDEHDLPCIRPPTSSPTTATPTASVVPTASPTEIPSRVPTFAPTLIPTVACGGGEGRLTVSADINDQIQWNVHDLFGRLVMTSNNGRISECIDWNSCYTVSFHNSMNDEFGASRMYTVTYDDAIIFSGKFMPGDHTTMIGHNCLGNGDDVCTSSSGVSTPMSMFRLELASESGMGLKWNLLNGTMHEVLSAGPFGDCDVNTFALCLPRMDCYEFTMLNNSTNNATGSFTVLFSQINESMIQNYTGTVDDTSQPVFLGTCYHMNFNR</sequence>
<feature type="compositionally biased region" description="Basic residues" evidence="1">
    <location>
        <begin position="1"/>
        <end position="11"/>
    </location>
</feature>
<reference evidence="3 4" key="1">
    <citation type="submission" date="2024-10" db="EMBL/GenBank/DDBJ databases">
        <title>Updated reference genomes for cyclostephanoid diatoms.</title>
        <authorList>
            <person name="Roberts W.R."/>
            <person name="Alverson A.J."/>
        </authorList>
    </citation>
    <scope>NUCLEOTIDE SEQUENCE [LARGE SCALE GENOMIC DNA]</scope>
    <source>
        <strain evidence="3 4">AJA232-27</strain>
    </source>
</reference>
<dbReference type="AlphaFoldDB" id="A0ABD3MHV6"/>